<dbReference type="SMART" id="SM00717">
    <property type="entry name" value="SANT"/>
    <property type="match status" value="1"/>
</dbReference>
<dbReference type="InterPro" id="IPR009057">
    <property type="entry name" value="Homeodomain-like_sf"/>
</dbReference>
<dbReference type="GO" id="GO:0005634">
    <property type="term" value="C:nucleus"/>
    <property type="evidence" value="ECO:0007669"/>
    <property type="project" value="UniProtKB-SubCell"/>
</dbReference>
<keyword evidence="6" id="KW-0539">Nucleus</keyword>
<dbReference type="Gene3D" id="1.10.10.60">
    <property type="entry name" value="Homeodomain-like"/>
    <property type="match status" value="1"/>
</dbReference>
<comment type="caution">
    <text evidence="9">The sequence shown here is derived from an EMBL/GenBank/DDBJ whole genome shotgun (WGS) entry which is preliminary data.</text>
</comment>
<dbReference type="InterPro" id="IPR015495">
    <property type="entry name" value="Myb_TF_plants"/>
</dbReference>
<sequence>MGRIPCCEKDNVKRGQWTPEEDNKLSSYIAQHGTRNWRLIPKNAGLQRCGKSCRLRWTNYLRPDLMRGKFTDAEEHTIVKLHSVVGNR</sequence>
<name>A0AAV0Q9M0_9ROSI</name>
<dbReference type="SUPFAM" id="SSF46689">
    <property type="entry name" value="Homeodomain-like"/>
    <property type="match status" value="1"/>
</dbReference>
<evidence type="ECO:0000313" key="9">
    <source>
        <dbReference type="EMBL" id="CAI0540954.1"/>
    </source>
</evidence>
<proteinExistence type="predicted"/>
<feature type="domain" description="HTH myb-type" evidence="8">
    <location>
        <begin position="9"/>
        <end position="65"/>
    </location>
</feature>
<evidence type="ECO:0000256" key="4">
    <source>
        <dbReference type="ARBA" id="ARBA00023125"/>
    </source>
</evidence>
<dbReference type="PANTHER" id="PTHR47994">
    <property type="entry name" value="F14D16.11-RELATED"/>
    <property type="match status" value="1"/>
</dbReference>
<keyword evidence="3" id="KW-0805">Transcription regulation</keyword>
<keyword evidence="4" id="KW-0238">DNA-binding</keyword>
<keyword evidence="2" id="KW-0677">Repeat</keyword>
<dbReference type="PROSITE" id="PS51294">
    <property type="entry name" value="HTH_MYB"/>
    <property type="match status" value="1"/>
</dbReference>
<gene>
    <name evidence="9" type="ORF">LITE_LOCUS41901</name>
</gene>
<keyword evidence="10" id="KW-1185">Reference proteome</keyword>
<dbReference type="Proteomes" id="UP001154282">
    <property type="component" value="Unassembled WGS sequence"/>
</dbReference>
<accession>A0AAV0Q9M0</accession>
<evidence type="ECO:0000256" key="3">
    <source>
        <dbReference type="ARBA" id="ARBA00023015"/>
    </source>
</evidence>
<evidence type="ECO:0000259" key="8">
    <source>
        <dbReference type="PROSITE" id="PS51294"/>
    </source>
</evidence>
<dbReference type="PANTHER" id="PTHR47994:SF2">
    <property type="entry name" value="TRANSCRIPTION FACTOR MYB80"/>
    <property type="match status" value="1"/>
</dbReference>
<dbReference type="EMBL" id="CAMGYJ010000009">
    <property type="protein sequence ID" value="CAI0540954.1"/>
    <property type="molecule type" value="Genomic_DNA"/>
</dbReference>
<dbReference type="AlphaFoldDB" id="A0AAV0Q9M0"/>
<evidence type="ECO:0000256" key="1">
    <source>
        <dbReference type="ARBA" id="ARBA00004123"/>
    </source>
</evidence>
<dbReference type="PROSITE" id="PS50090">
    <property type="entry name" value="MYB_LIKE"/>
    <property type="match status" value="1"/>
</dbReference>
<keyword evidence="5" id="KW-0804">Transcription</keyword>
<comment type="subcellular location">
    <subcellularLocation>
        <location evidence="1">Nucleus</location>
    </subcellularLocation>
</comment>
<evidence type="ECO:0000256" key="2">
    <source>
        <dbReference type="ARBA" id="ARBA00022737"/>
    </source>
</evidence>
<evidence type="ECO:0000313" key="10">
    <source>
        <dbReference type="Proteomes" id="UP001154282"/>
    </source>
</evidence>
<evidence type="ECO:0000259" key="7">
    <source>
        <dbReference type="PROSITE" id="PS50090"/>
    </source>
</evidence>
<dbReference type="Pfam" id="PF00249">
    <property type="entry name" value="Myb_DNA-binding"/>
    <property type="match status" value="1"/>
</dbReference>
<protein>
    <submittedName>
        <fullName evidence="9">Uncharacterized protein</fullName>
    </submittedName>
</protein>
<dbReference type="CDD" id="cd00167">
    <property type="entry name" value="SANT"/>
    <property type="match status" value="1"/>
</dbReference>
<reference evidence="9" key="1">
    <citation type="submission" date="2022-08" db="EMBL/GenBank/DDBJ databases">
        <authorList>
            <person name="Gutierrez-Valencia J."/>
        </authorList>
    </citation>
    <scope>NUCLEOTIDE SEQUENCE</scope>
</reference>
<organism evidence="9 10">
    <name type="scientific">Linum tenue</name>
    <dbReference type="NCBI Taxonomy" id="586396"/>
    <lineage>
        <taxon>Eukaryota</taxon>
        <taxon>Viridiplantae</taxon>
        <taxon>Streptophyta</taxon>
        <taxon>Embryophyta</taxon>
        <taxon>Tracheophyta</taxon>
        <taxon>Spermatophyta</taxon>
        <taxon>Magnoliopsida</taxon>
        <taxon>eudicotyledons</taxon>
        <taxon>Gunneridae</taxon>
        <taxon>Pentapetalae</taxon>
        <taxon>rosids</taxon>
        <taxon>fabids</taxon>
        <taxon>Malpighiales</taxon>
        <taxon>Linaceae</taxon>
        <taxon>Linum</taxon>
    </lineage>
</organism>
<dbReference type="InterPro" id="IPR001005">
    <property type="entry name" value="SANT/Myb"/>
</dbReference>
<dbReference type="GO" id="GO:0003677">
    <property type="term" value="F:DNA binding"/>
    <property type="evidence" value="ECO:0007669"/>
    <property type="project" value="UniProtKB-KW"/>
</dbReference>
<feature type="domain" description="Myb-like" evidence="7">
    <location>
        <begin position="9"/>
        <end position="61"/>
    </location>
</feature>
<dbReference type="InterPro" id="IPR017930">
    <property type="entry name" value="Myb_dom"/>
</dbReference>
<dbReference type="FunFam" id="1.10.10.60:FF:000015">
    <property type="entry name" value="Transcription factor RAX3"/>
    <property type="match status" value="1"/>
</dbReference>
<evidence type="ECO:0000256" key="6">
    <source>
        <dbReference type="ARBA" id="ARBA00023242"/>
    </source>
</evidence>
<evidence type="ECO:0000256" key="5">
    <source>
        <dbReference type="ARBA" id="ARBA00023163"/>
    </source>
</evidence>